<dbReference type="AlphaFoldDB" id="A0A0P1G5V7"/>
<name>A0A0P1G5V7_9RHOB</name>
<evidence type="ECO:0000256" key="1">
    <source>
        <dbReference type="SAM" id="SignalP"/>
    </source>
</evidence>
<evidence type="ECO:0000313" key="2">
    <source>
        <dbReference type="EMBL" id="CUH77108.1"/>
    </source>
</evidence>
<organism evidence="2 3">
    <name type="scientific">Tropicibacter naphthalenivorans</name>
    <dbReference type="NCBI Taxonomy" id="441103"/>
    <lineage>
        <taxon>Bacteria</taxon>
        <taxon>Pseudomonadati</taxon>
        <taxon>Pseudomonadota</taxon>
        <taxon>Alphaproteobacteria</taxon>
        <taxon>Rhodobacterales</taxon>
        <taxon>Roseobacteraceae</taxon>
        <taxon>Tropicibacter</taxon>
    </lineage>
</organism>
<dbReference type="Proteomes" id="UP000054935">
    <property type="component" value="Unassembled WGS sequence"/>
</dbReference>
<evidence type="ECO:0000313" key="3">
    <source>
        <dbReference type="Proteomes" id="UP000054935"/>
    </source>
</evidence>
<sequence>MPKFLILLLAALLALPGCEDLPEPLQKVPEYLPKKLPKRTKAVPVDYFRDQVHYQASCTVDAGVIDLPPAIQSMNGPRGNRCINQAIATCNSDYKILHRVYGETPWSILDTQHPFKMKIPKNLRSQKLTINFVCVPSSIGLYEEITPPGVIAEIPAQIVEPTAQPGEDFFTK</sequence>
<keyword evidence="1" id="KW-0732">Signal</keyword>
<gene>
    <name evidence="2" type="ORF">TRN7648_01299</name>
</gene>
<feature type="chain" id="PRO_5006063088" description="Lipoprotein" evidence="1">
    <location>
        <begin position="20"/>
        <end position="172"/>
    </location>
</feature>
<evidence type="ECO:0008006" key="4">
    <source>
        <dbReference type="Google" id="ProtNLM"/>
    </source>
</evidence>
<protein>
    <recommendedName>
        <fullName evidence="4">Lipoprotein</fullName>
    </recommendedName>
</protein>
<keyword evidence="3" id="KW-1185">Reference proteome</keyword>
<accession>A0A0P1G5V7</accession>
<dbReference type="OrthoDB" id="9997692at2"/>
<proteinExistence type="predicted"/>
<dbReference type="RefSeq" id="WP_058246818.1">
    <property type="nucleotide sequence ID" value="NZ_CYSE01000002.1"/>
</dbReference>
<reference evidence="2 3" key="1">
    <citation type="submission" date="2015-09" db="EMBL/GenBank/DDBJ databases">
        <authorList>
            <consortium name="Swine Surveillance"/>
        </authorList>
    </citation>
    <scope>NUCLEOTIDE SEQUENCE [LARGE SCALE GENOMIC DNA]</scope>
    <source>
        <strain evidence="2 3">CECT 7648</strain>
    </source>
</reference>
<dbReference type="EMBL" id="CYSE01000002">
    <property type="protein sequence ID" value="CUH77108.1"/>
    <property type="molecule type" value="Genomic_DNA"/>
</dbReference>
<feature type="signal peptide" evidence="1">
    <location>
        <begin position="1"/>
        <end position="19"/>
    </location>
</feature>
<dbReference type="STRING" id="441103.TRN7648_01299"/>